<dbReference type="InterPro" id="IPR052892">
    <property type="entry name" value="NA-targeting_endonuclease"/>
</dbReference>
<reference evidence="2 3" key="2">
    <citation type="journal article" date="2012" name="Stand. Genomic Sci.">
        <title>Complete genome sequence of the aquatic bacterium Runella slithyformis type strain (LSU 4(T)).</title>
        <authorList>
            <person name="Copeland A."/>
            <person name="Zhang X."/>
            <person name="Misra M."/>
            <person name="Lapidus A."/>
            <person name="Nolan M."/>
            <person name="Lucas S."/>
            <person name="Deshpande S."/>
            <person name="Cheng J.F."/>
            <person name="Tapia R."/>
            <person name="Goodwin L.A."/>
            <person name="Pitluck S."/>
            <person name="Liolios K."/>
            <person name="Pagani I."/>
            <person name="Ivanova N."/>
            <person name="Mikhailova N."/>
            <person name="Pati A."/>
            <person name="Chen A."/>
            <person name="Palaniappan K."/>
            <person name="Land M."/>
            <person name="Hauser L."/>
            <person name="Pan C."/>
            <person name="Jeffries C.D."/>
            <person name="Detter J.C."/>
            <person name="Brambilla E.M."/>
            <person name="Rohde M."/>
            <person name="Djao O.D."/>
            <person name="Goker M."/>
            <person name="Sikorski J."/>
            <person name="Tindall B.J."/>
            <person name="Woyke T."/>
            <person name="Bristow J."/>
            <person name="Eisen J.A."/>
            <person name="Markowitz V."/>
            <person name="Hugenholtz P."/>
            <person name="Kyrpides N.C."/>
            <person name="Klenk H.P."/>
            <person name="Mavromatis K."/>
        </authorList>
    </citation>
    <scope>NUCLEOTIDE SEQUENCE [LARGE SCALE GENOMIC DNA]</scope>
    <source>
        <strain evidence="3">ATCC 29530 / DSM 19594 / LMG 11500 / NCIMB 11436 / LSU 4</strain>
    </source>
</reference>
<keyword evidence="3" id="KW-1185">Reference proteome</keyword>
<keyword evidence="2" id="KW-0255">Endonuclease</keyword>
<dbReference type="Pfam" id="PF01844">
    <property type="entry name" value="HNH"/>
    <property type="match status" value="1"/>
</dbReference>
<dbReference type="EMBL" id="CP002859">
    <property type="protein sequence ID" value="AEI46969.1"/>
    <property type="molecule type" value="Genomic_DNA"/>
</dbReference>
<dbReference type="GO" id="GO:0008270">
    <property type="term" value="F:zinc ion binding"/>
    <property type="evidence" value="ECO:0007669"/>
    <property type="project" value="InterPro"/>
</dbReference>
<dbReference type="InterPro" id="IPR002711">
    <property type="entry name" value="HNH"/>
</dbReference>
<dbReference type="KEGG" id="rsi:Runsl_0525"/>
<dbReference type="AlphaFoldDB" id="A0A7U3ZGT6"/>
<organism evidence="2 3">
    <name type="scientific">Runella slithyformis (strain ATCC 29530 / DSM 19594 / LMG 11500 / NCIMB 11436 / LSU 4)</name>
    <dbReference type="NCBI Taxonomy" id="761193"/>
    <lineage>
        <taxon>Bacteria</taxon>
        <taxon>Pseudomonadati</taxon>
        <taxon>Bacteroidota</taxon>
        <taxon>Cytophagia</taxon>
        <taxon>Cytophagales</taxon>
        <taxon>Spirosomataceae</taxon>
        <taxon>Runella</taxon>
    </lineage>
</organism>
<dbReference type="GO" id="GO:0003676">
    <property type="term" value="F:nucleic acid binding"/>
    <property type="evidence" value="ECO:0007669"/>
    <property type="project" value="InterPro"/>
</dbReference>
<accession>A0A7U3ZGT6</accession>
<evidence type="ECO:0000259" key="1">
    <source>
        <dbReference type="SMART" id="SM00507"/>
    </source>
</evidence>
<dbReference type="Proteomes" id="UP000000493">
    <property type="component" value="Chromosome"/>
</dbReference>
<sequence length="128" mass="14494">MNRYLPGSLKKTVMQKANGCCEYCLQSNEFSFIPHQIDHIISIKHGGQTTPDNLAYACFSCNNAKGSDIGTILLPDKTFIRLFNPREDVWQDHFEMENGVIYAKSDIGKATVKVLNLNDINRIIERVT</sequence>
<dbReference type="PANTHER" id="PTHR33877">
    <property type="entry name" value="SLL1193 PROTEIN"/>
    <property type="match status" value="1"/>
</dbReference>
<proteinExistence type="predicted"/>
<dbReference type="CDD" id="cd00085">
    <property type="entry name" value="HNHc"/>
    <property type="match status" value="1"/>
</dbReference>
<feature type="domain" description="HNH nuclease" evidence="1">
    <location>
        <begin position="8"/>
        <end position="63"/>
    </location>
</feature>
<evidence type="ECO:0000313" key="2">
    <source>
        <dbReference type="EMBL" id="AEI46969.1"/>
    </source>
</evidence>
<evidence type="ECO:0000313" key="3">
    <source>
        <dbReference type="Proteomes" id="UP000000493"/>
    </source>
</evidence>
<protein>
    <submittedName>
        <fullName evidence="2">HNH endonuclease</fullName>
    </submittedName>
</protein>
<gene>
    <name evidence="2" type="ordered locus">Runsl_0525</name>
</gene>
<dbReference type="InterPro" id="IPR003615">
    <property type="entry name" value="HNH_nuc"/>
</dbReference>
<dbReference type="GO" id="GO:0004519">
    <property type="term" value="F:endonuclease activity"/>
    <property type="evidence" value="ECO:0007669"/>
    <property type="project" value="UniProtKB-KW"/>
</dbReference>
<dbReference type="Gene3D" id="1.10.30.50">
    <property type="match status" value="1"/>
</dbReference>
<dbReference type="SMART" id="SM00507">
    <property type="entry name" value="HNHc"/>
    <property type="match status" value="1"/>
</dbReference>
<keyword evidence="2" id="KW-0378">Hydrolase</keyword>
<dbReference type="PANTHER" id="PTHR33877:SF1">
    <property type="entry name" value="TYPE IV METHYL-DIRECTED RESTRICTION ENZYME ECOKMCRA"/>
    <property type="match status" value="1"/>
</dbReference>
<reference evidence="3" key="1">
    <citation type="submission" date="2011-06" db="EMBL/GenBank/DDBJ databases">
        <title>The complete genome of chromosome of Runella slithyformis DSM 19594.</title>
        <authorList>
            <consortium name="US DOE Joint Genome Institute (JGI-PGF)"/>
            <person name="Lucas S."/>
            <person name="Han J."/>
            <person name="Lapidus A."/>
            <person name="Bruce D."/>
            <person name="Goodwin L."/>
            <person name="Pitluck S."/>
            <person name="Peters L."/>
            <person name="Kyrpides N."/>
            <person name="Mavromatis K."/>
            <person name="Ivanova N."/>
            <person name="Ovchinnikova G."/>
            <person name="Zhang X."/>
            <person name="Misra M."/>
            <person name="Detter J.C."/>
            <person name="Tapia R."/>
            <person name="Han C."/>
            <person name="Land M."/>
            <person name="Hauser L."/>
            <person name="Markowitz V."/>
            <person name="Cheng J.-F."/>
            <person name="Hugenholtz P."/>
            <person name="Woyke T."/>
            <person name="Wu D."/>
            <person name="Tindall B."/>
            <person name="Faehrich R."/>
            <person name="Brambilla E."/>
            <person name="Klenk H.-P."/>
            <person name="Eisen J.A."/>
        </authorList>
    </citation>
    <scope>NUCLEOTIDE SEQUENCE [LARGE SCALE GENOMIC DNA]</scope>
    <source>
        <strain evidence="3">ATCC 29530 / DSM 19594 / LMG 11500 / NCIMB 11436 / LSU 4</strain>
    </source>
</reference>
<name>A0A7U3ZGT6_RUNSL</name>
<keyword evidence="2" id="KW-0540">Nuclease</keyword>